<keyword evidence="1" id="KW-0597">Phosphoprotein</keyword>
<name>K9WZ29_9NOST</name>
<dbReference type="InterPro" id="IPR011006">
    <property type="entry name" value="CheY-like_superfamily"/>
</dbReference>
<dbReference type="FunFam" id="3.30.70.270:FF:000001">
    <property type="entry name" value="Diguanylate cyclase domain protein"/>
    <property type="match status" value="1"/>
</dbReference>
<dbReference type="GO" id="GO:1902201">
    <property type="term" value="P:negative regulation of bacterial-type flagellum-dependent cell motility"/>
    <property type="evidence" value="ECO:0007669"/>
    <property type="project" value="TreeGrafter"/>
</dbReference>
<dbReference type="NCBIfam" id="TIGR00254">
    <property type="entry name" value="GGDEF"/>
    <property type="match status" value="1"/>
</dbReference>
<feature type="modified residue" description="4-aspartylphosphate" evidence="1">
    <location>
        <position position="61"/>
    </location>
</feature>
<dbReference type="GO" id="GO:0005886">
    <property type="term" value="C:plasma membrane"/>
    <property type="evidence" value="ECO:0007669"/>
    <property type="project" value="TreeGrafter"/>
</dbReference>
<dbReference type="SMART" id="SM00448">
    <property type="entry name" value="REC"/>
    <property type="match status" value="1"/>
</dbReference>
<dbReference type="Gene3D" id="3.30.70.270">
    <property type="match status" value="1"/>
</dbReference>
<dbReference type="GO" id="GO:0043709">
    <property type="term" value="P:cell adhesion involved in single-species biofilm formation"/>
    <property type="evidence" value="ECO:0007669"/>
    <property type="project" value="TreeGrafter"/>
</dbReference>
<dbReference type="EMBL" id="CP003642">
    <property type="protein sequence ID" value="AFZ25473.1"/>
    <property type="molecule type" value="Genomic_DNA"/>
</dbReference>
<dbReference type="InterPro" id="IPR000160">
    <property type="entry name" value="GGDEF_dom"/>
</dbReference>
<dbReference type="GO" id="GO:0052621">
    <property type="term" value="F:diguanylate cyclase activity"/>
    <property type="evidence" value="ECO:0007669"/>
    <property type="project" value="TreeGrafter"/>
</dbReference>
<dbReference type="Gene3D" id="3.40.50.2300">
    <property type="match status" value="1"/>
</dbReference>
<dbReference type="Pfam" id="PF00990">
    <property type="entry name" value="GGDEF"/>
    <property type="match status" value="1"/>
</dbReference>
<dbReference type="PATRIC" id="fig|56107.3.peg.3638"/>
<dbReference type="CDD" id="cd01949">
    <property type="entry name" value="GGDEF"/>
    <property type="match status" value="1"/>
</dbReference>
<dbReference type="STRING" id="56107.Cylst_3321"/>
<dbReference type="AlphaFoldDB" id="K9WZ29"/>
<dbReference type="KEGG" id="csg:Cylst_3321"/>
<dbReference type="InterPro" id="IPR043128">
    <property type="entry name" value="Rev_trsase/Diguanyl_cyclase"/>
</dbReference>
<dbReference type="HOGENOM" id="CLU_000445_11_28_3"/>
<dbReference type="SUPFAM" id="SSF55073">
    <property type="entry name" value="Nucleotide cyclase"/>
    <property type="match status" value="1"/>
</dbReference>
<dbReference type="PANTHER" id="PTHR45138">
    <property type="entry name" value="REGULATORY COMPONENTS OF SENSORY TRANSDUCTION SYSTEM"/>
    <property type="match status" value="1"/>
</dbReference>
<dbReference type="Proteomes" id="UP000010475">
    <property type="component" value="Chromosome"/>
</dbReference>
<keyword evidence="5" id="KW-1185">Reference proteome</keyword>
<dbReference type="PANTHER" id="PTHR45138:SF9">
    <property type="entry name" value="DIGUANYLATE CYCLASE DGCM-RELATED"/>
    <property type="match status" value="1"/>
</dbReference>
<evidence type="ECO:0000259" key="3">
    <source>
        <dbReference type="PROSITE" id="PS50887"/>
    </source>
</evidence>
<organism evidence="4 5">
    <name type="scientific">Cylindrospermum stagnale PCC 7417</name>
    <dbReference type="NCBI Taxonomy" id="56107"/>
    <lineage>
        <taxon>Bacteria</taxon>
        <taxon>Bacillati</taxon>
        <taxon>Cyanobacteriota</taxon>
        <taxon>Cyanophyceae</taxon>
        <taxon>Nostocales</taxon>
        <taxon>Nostocaceae</taxon>
        <taxon>Cylindrospermum</taxon>
    </lineage>
</organism>
<dbReference type="RefSeq" id="WP_015208722.1">
    <property type="nucleotide sequence ID" value="NC_019757.1"/>
</dbReference>
<sequence>MSISKNSNKSNLILLVDDTPDNLRLLSKMLELQGFNVRKTVSGKMAIQAAKLEPPDLILLDINMPEINGYEVCRQLKSQAETANIPIIFISALDQTTDKVMAFEIGGVDYITKPFQESEVLARVKNQLIIRQQQQQLIIQNQQLQQEICERKRAEEALVLANHQLNLFALLDGLTGVANRRKFDEFFGLEWQQLFREKLPLSLLLCDVDFFKKYNDTYGHLAGDHCLQQVAKTIALSVKHPADLVARYGGEEFAVILSNTNSNGAMYVAEVIRKEVHNLQIPHAQSRVDEYVTLSIGVTTIVPNLDISPDTLIAIADKALYAAKAQGRNRIVAENFN</sequence>
<gene>
    <name evidence="4" type="ORF">Cylst_3321</name>
</gene>
<dbReference type="InterPro" id="IPR029787">
    <property type="entry name" value="Nucleotide_cyclase"/>
</dbReference>
<dbReference type="eggNOG" id="COG3706">
    <property type="taxonomic scope" value="Bacteria"/>
</dbReference>
<dbReference type="CDD" id="cd19920">
    <property type="entry name" value="REC_PA4781-like"/>
    <property type="match status" value="1"/>
</dbReference>
<dbReference type="InterPro" id="IPR050469">
    <property type="entry name" value="Diguanylate_Cyclase"/>
</dbReference>
<feature type="domain" description="Response regulatory" evidence="2">
    <location>
        <begin position="12"/>
        <end position="128"/>
    </location>
</feature>
<dbReference type="SMART" id="SM00267">
    <property type="entry name" value="GGDEF"/>
    <property type="match status" value="1"/>
</dbReference>
<reference evidence="4 5" key="1">
    <citation type="submission" date="2012-06" db="EMBL/GenBank/DDBJ databases">
        <title>Finished chromosome of genome of Cylindrospermum stagnale PCC 7417.</title>
        <authorList>
            <consortium name="US DOE Joint Genome Institute"/>
            <person name="Gugger M."/>
            <person name="Coursin T."/>
            <person name="Rippka R."/>
            <person name="Tandeau De Marsac N."/>
            <person name="Huntemann M."/>
            <person name="Wei C.-L."/>
            <person name="Han J."/>
            <person name="Detter J.C."/>
            <person name="Han C."/>
            <person name="Tapia R."/>
            <person name="Chen A."/>
            <person name="Kyrpides N."/>
            <person name="Mavromatis K."/>
            <person name="Markowitz V."/>
            <person name="Szeto E."/>
            <person name="Ivanova N."/>
            <person name="Pagani I."/>
            <person name="Pati A."/>
            <person name="Goodwin L."/>
            <person name="Nordberg H.P."/>
            <person name="Cantor M.N."/>
            <person name="Hua S.X."/>
            <person name="Woyke T."/>
            <person name="Kerfeld C.A."/>
        </authorList>
    </citation>
    <scope>NUCLEOTIDE SEQUENCE [LARGE SCALE GENOMIC DNA]</scope>
    <source>
        <strain evidence="4 5">PCC 7417</strain>
    </source>
</reference>
<dbReference type="PROSITE" id="PS50110">
    <property type="entry name" value="RESPONSE_REGULATORY"/>
    <property type="match status" value="1"/>
</dbReference>
<dbReference type="GO" id="GO:0000160">
    <property type="term" value="P:phosphorelay signal transduction system"/>
    <property type="evidence" value="ECO:0007669"/>
    <property type="project" value="InterPro"/>
</dbReference>
<dbReference type="PROSITE" id="PS50887">
    <property type="entry name" value="GGDEF"/>
    <property type="match status" value="1"/>
</dbReference>
<evidence type="ECO:0000259" key="2">
    <source>
        <dbReference type="PROSITE" id="PS50110"/>
    </source>
</evidence>
<dbReference type="InterPro" id="IPR001789">
    <property type="entry name" value="Sig_transdc_resp-reg_receiver"/>
</dbReference>
<accession>K9WZ29</accession>
<feature type="domain" description="GGDEF" evidence="3">
    <location>
        <begin position="199"/>
        <end position="336"/>
    </location>
</feature>
<protein>
    <submittedName>
        <fullName evidence="4">Diguanylate cyclase (GGDEF) domain-containing protein</fullName>
    </submittedName>
</protein>
<evidence type="ECO:0000313" key="5">
    <source>
        <dbReference type="Proteomes" id="UP000010475"/>
    </source>
</evidence>
<dbReference type="OrthoDB" id="9115at2"/>
<evidence type="ECO:0000313" key="4">
    <source>
        <dbReference type="EMBL" id="AFZ25473.1"/>
    </source>
</evidence>
<evidence type="ECO:0000256" key="1">
    <source>
        <dbReference type="PROSITE-ProRule" id="PRU00169"/>
    </source>
</evidence>
<dbReference type="Pfam" id="PF00072">
    <property type="entry name" value="Response_reg"/>
    <property type="match status" value="1"/>
</dbReference>
<dbReference type="SUPFAM" id="SSF52172">
    <property type="entry name" value="CheY-like"/>
    <property type="match status" value="1"/>
</dbReference>
<proteinExistence type="predicted"/>